<reference evidence="2" key="1">
    <citation type="submission" date="2016-07" db="EMBL/GenBank/DDBJ databases">
        <authorList>
            <person name="Florea S."/>
            <person name="Webb J.S."/>
            <person name="Jaromczyk J."/>
            <person name="Schardl C.L."/>
        </authorList>
    </citation>
    <scope>NUCLEOTIDE SEQUENCE [LARGE SCALE GENOMIC DNA]</scope>
    <source>
        <strain evidence="2">IPB1</strain>
    </source>
</reference>
<accession>A0A1C0TUD5</accession>
<dbReference type="EMBL" id="MAUJ01000001">
    <property type="protein sequence ID" value="OCQ22922.1"/>
    <property type="molecule type" value="Genomic_DNA"/>
</dbReference>
<evidence type="ECO:0000313" key="2">
    <source>
        <dbReference type="Proteomes" id="UP000093366"/>
    </source>
</evidence>
<dbReference type="AlphaFoldDB" id="A0A1C0TUD5"/>
<dbReference type="RefSeq" id="WP_065788921.1">
    <property type="nucleotide sequence ID" value="NZ_MAUJ01000001.1"/>
</dbReference>
<evidence type="ECO:0000313" key="1">
    <source>
        <dbReference type="EMBL" id="OCQ22922.1"/>
    </source>
</evidence>
<sequence length="430" mass="47765">MKKFFISPVVAGLAISLSGCIDSSNDNKPQIRKAEKPKLSFTAQKYTRCGIKDYAGTTIIFHDKAGQEIATFKSHDSAQFTQEIPTGAQHVSIIGENAVFESEKITGVITALDISRGAKLSNVMFYDLTESCECRDVTADFTSLNSTHSAFYILDSYLYPISDDHDDLKVCQNKRSAFYAIKLPGYDDVLATLRDIPADKDELTFSGSDFSHEGVKLDVSALPLNSRYTVRGIGESDQVIYSQSSSVSASERQAYTFPSITSENYITSFQSESAELGNLSFYTVSGGVSKIDDTGLVTSISIPEQPMDMLETVSNIFGRSTLEYDFSNVDSRLRLAHWRFEYQWIDSSVNRVDWEVQGSLKAEIPELSFGDFLTLPEDRQTQSVKVVISGHQGAPTGLTEYRANIKDNTDFVHSDKYHFVRVEATNSVTY</sequence>
<name>A0A1C0TUD5_9GAMM</name>
<gene>
    <name evidence="1" type="ORF">A7985_02895</name>
</gene>
<dbReference type="OrthoDB" id="6264181at2"/>
<protein>
    <recommendedName>
        <fullName evidence="3">Lipoprotein</fullName>
    </recommendedName>
</protein>
<comment type="caution">
    <text evidence="1">The sequence shown here is derived from an EMBL/GenBank/DDBJ whole genome shotgun (WGS) entry which is preliminary data.</text>
</comment>
<dbReference type="PROSITE" id="PS51257">
    <property type="entry name" value="PROKAR_LIPOPROTEIN"/>
    <property type="match status" value="1"/>
</dbReference>
<evidence type="ECO:0008006" key="3">
    <source>
        <dbReference type="Google" id="ProtNLM"/>
    </source>
</evidence>
<organism evidence="1 2">
    <name type="scientific">Pseudoalteromonas luteoviolacea</name>
    <dbReference type="NCBI Taxonomy" id="43657"/>
    <lineage>
        <taxon>Bacteria</taxon>
        <taxon>Pseudomonadati</taxon>
        <taxon>Pseudomonadota</taxon>
        <taxon>Gammaproteobacteria</taxon>
        <taxon>Alteromonadales</taxon>
        <taxon>Pseudoalteromonadaceae</taxon>
        <taxon>Pseudoalteromonas</taxon>
    </lineage>
</organism>
<dbReference type="Proteomes" id="UP000093366">
    <property type="component" value="Unassembled WGS sequence"/>
</dbReference>
<proteinExistence type="predicted"/>